<keyword evidence="7" id="KW-1185">Reference proteome</keyword>
<comment type="subunit">
    <text evidence="2">Heterodimer of SbcC and SbcD.</text>
</comment>
<dbReference type="SUPFAM" id="SSF52540">
    <property type="entry name" value="P-loop containing nucleoside triphosphate hydrolases"/>
    <property type="match status" value="1"/>
</dbReference>
<dbReference type="InterPro" id="IPR038729">
    <property type="entry name" value="Rad50/SbcC_AAA"/>
</dbReference>
<organism evidence="6 7">
    <name type="scientific">Sedimentibacter hydroxybenzoicus DSM 7310</name>
    <dbReference type="NCBI Taxonomy" id="1123245"/>
    <lineage>
        <taxon>Bacteria</taxon>
        <taxon>Bacillati</taxon>
        <taxon>Bacillota</taxon>
        <taxon>Tissierellia</taxon>
        <taxon>Sedimentibacter</taxon>
    </lineage>
</organism>
<reference evidence="6" key="1">
    <citation type="submission" date="2020-07" db="EMBL/GenBank/DDBJ databases">
        <title>Genomic analysis of a strain of Sedimentibacter Hydroxybenzoicus DSM7310.</title>
        <authorList>
            <person name="Ma S."/>
        </authorList>
    </citation>
    <scope>NUCLEOTIDE SEQUENCE</scope>
    <source>
        <strain evidence="6">DSM 7310</strain>
    </source>
</reference>
<evidence type="ECO:0000256" key="2">
    <source>
        <dbReference type="ARBA" id="ARBA00011322"/>
    </source>
</evidence>
<evidence type="ECO:0000313" key="6">
    <source>
        <dbReference type="EMBL" id="NYB74948.1"/>
    </source>
</evidence>
<gene>
    <name evidence="6" type="primary">dndD</name>
    <name evidence="6" type="ORF">HZF24_12440</name>
</gene>
<protein>
    <recommendedName>
        <fullName evidence="3">Nuclease SbcCD subunit C</fullName>
    </recommendedName>
</protein>
<accession>A0A974GWY3</accession>
<sequence>MIIKKLTLCNFGVYAGENMFLFENRKPIVLVGGMNGRGKTTFLEAVLLALYGSNSFAYSESNQKSYAQYLRSFVNRSESDKTCSVELEFEINNEVKENYIVKREWDTVTKITKERISIYKDGIYNEFLTNNWPMFVENILPSALSSFFFFDGEKIAELSVDNTNVQLKNSIRSMLGISVLDVLSNDIMRNLKKTNKKGKDNKNAERVQELREEKEKAIEALATIDAQIEELSHKLVGGRDNLETLHQLYTAKGGDAVDKRQETVKKRATLMADLSGEESRLYELTASELPLLLVKDLIRDIKLQATDEHADMIMKQVTAQLDGLYKEFESEYSGDTKASLDFINYVKAQVNSDQSEPIYELSDQALFQTNNLVESIMKNVDDETRSILVSKKKLEKQIGELDSYLSLDINDKELQEIYNQIKGAEQIIIDYQVKMLELDRQRSAANSKMMTATAEFSKYVESYLSTAELRDSTDRIIKYSNMALNIIEKYIVELQKRKTDVLADTITDCYKKLANKKNLIKKIVMDSETLDIQYLSEDGQEVPKDFLSAGEKQLMVISILWALAICSKKSLPVIIDTPLSRLDSLHRTSLVTNYFPNAGEQTIILSTDSEIDAGYYKLMKANVGDEFTLKYDETTKSTSIKRGYLIGAEI</sequence>
<dbReference type="PANTHER" id="PTHR32114:SF2">
    <property type="entry name" value="ABC TRANSPORTER ABCH.3"/>
    <property type="match status" value="1"/>
</dbReference>
<keyword evidence="4" id="KW-0175">Coiled coil</keyword>
<dbReference type="PANTHER" id="PTHR32114">
    <property type="entry name" value="ABC TRANSPORTER ABCH.3"/>
    <property type="match status" value="1"/>
</dbReference>
<evidence type="ECO:0000256" key="3">
    <source>
        <dbReference type="ARBA" id="ARBA00013368"/>
    </source>
</evidence>
<evidence type="ECO:0000256" key="4">
    <source>
        <dbReference type="SAM" id="Coils"/>
    </source>
</evidence>
<dbReference type="Proteomes" id="UP000611629">
    <property type="component" value="Unassembled WGS sequence"/>
</dbReference>
<name>A0A974GWY3_SEDHY</name>
<dbReference type="GO" id="GO:0016887">
    <property type="term" value="F:ATP hydrolysis activity"/>
    <property type="evidence" value="ECO:0007669"/>
    <property type="project" value="InterPro"/>
</dbReference>
<dbReference type="GO" id="GO:0006302">
    <property type="term" value="P:double-strand break repair"/>
    <property type="evidence" value="ECO:0007669"/>
    <property type="project" value="InterPro"/>
</dbReference>
<evidence type="ECO:0000256" key="1">
    <source>
        <dbReference type="ARBA" id="ARBA00006930"/>
    </source>
</evidence>
<comment type="caution">
    <text evidence="6">The sequence shown here is derived from an EMBL/GenBank/DDBJ whole genome shotgun (WGS) entry which is preliminary data.</text>
</comment>
<dbReference type="EMBL" id="JACBNQ010000015">
    <property type="protein sequence ID" value="NYB74948.1"/>
    <property type="molecule type" value="Genomic_DNA"/>
</dbReference>
<dbReference type="NCBIfam" id="TIGR03185">
    <property type="entry name" value="DNA_S_dndD"/>
    <property type="match status" value="1"/>
</dbReference>
<dbReference type="InterPro" id="IPR017599">
    <property type="entry name" value="DNA_S_DndD"/>
</dbReference>
<dbReference type="Pfam" id="PF13476">
    <property type="entry name" value="AAA_23"/>
    <property type="match status" value="1"/>
</dbReference>
<evidence type="ECO:0000259" key="5">
    <source>
        <dbReference type="Pfam" id="PF13476"/>
    </source>
</evidence>
<comment type="similarity">
    <text evidence="1">Belongs to the SMC family. SbcC subfamily.</text>
</comment>
<dbReference type="RefSeq" id="WP_179238651.1">
    <property type="nucleotide sequence ID" value="NZ_JACBNQ010000015.1"/>
</dbReference>
<feature type="domain" description="Rad50/SbcC-type AAA" evidence="5">
    <location>
        <begin position="5"/>
        <end position="234"/>
    </location>
</feature>
<feature type="coiled-coil region" evidence="4">
    <location>
        <begin position="204"/>
        <end position="234"/>
    </location>
</feature>
<proteinExistence type="inferred from homology"/>
<dbReference type="Gene3D" id="3.40.50.300">
    <property type="entry name" value="P-loop containing nucleotide triphosphate hydrolases"/>
    <property type="match status" value="2"/>
</dbReference>
<dbReference type="InterPro" id="IPR027417">
    <property type="entry name" value="P-loop_NTPase"/>
</dbReference>
<dbReference type="AlphaFoldDB" id="A0A974GWY3"/>
<evidence type="ECO:0000313" key="7">
    <source>
        <dbReference type="Proteomes" id="UP000611629"/>
    </source>
</evidence>